<dbReference type="GO" id="GO:0035438">
    <property type="term" value="F:cyclic-di-GMP binding"/>
    <property type="evidence" value="ECO:0007669"/>
    <property type="project" value="InterPro"/>
</dbReference>
<dbReference type="EMBL" id="LPUX01000064">
    <property type="protein sequence ID" value="OAP36759.1"/>
    <property type="molecule type" value="Genomic_DNA"/>
</dbReference>
<keyword evidence="3" id="KW-1185">Reference proteome</keyword>
<keyword evidence="2" id="KW-0547">Nucleotide-binding</keyword>
<evidence type="ECO:0000313" key="3">
    <source>
        <dbReference type="Proteomes" id="UP000094025"/>
    </source>
</evidence>
<keyword evidence="2" id="KW-0067">ATP-binding</keyword>
<evidence type="ECO:0000313" key="2">
    <source>
        <dbReference type="EMBL" id="OAP36759.1"/>
    </source>
</evidence>
<comment type="caution">
    <text evidence="2">The sequence shown here is derived from an EMBL/GenBank/DDBJ whole genome shotgun (WGS) entry which is preliminary data.</text>
</comment>
<evidence type="ECO:0000259" key="1">
    <source>
        <dbReference type="Pfam" id="PF07238"/>
    </source>
</evidence>
<sequence>MPYKDSVQRVSPRTQTQITGNVSCKTGSSNGIVKDLSEEGICFQLYFDIGARTGQEVTIRSEELGLLTGIVRWNRGDRIGIKLKLSSNTAAQIASYYKFFQG</sequence>
<organism evidence="2 3">
    <name type="scientific">Sinorhizobium glycinis</name>
    <dbReference type="NCBI Taxonomy" id="1472378"/>
    <lineage>
        <taxon>Bacteria</taxon>
        <taxon>Pseudomonadati</taxon>
        <taxon>Pseudomonadota</taxon>
        <taxon>Alphaproteobacteria</taxon>
        <taxon>Hyphomicrobiales</taxon>
        <taxon>Rhizobiaceae</taxon>
        <taxon>Sinorhizobium/Ensifer group</taxon>
        <taxon>Sinorhizobium</taxon>
    </lineage>
</organism>
<dbReference type="SUPFAM" id="SSF141371">
    <property type="entry name" value="PilZ domain-like"/>
    <property type="match status" value="1"/>
</dbReference>
<accession>A0A178XND0</accession>
<dbReference type="AlphaFoldDB" id="A0A178XND0"/>
<dbReference type="Pfam" id="PF07238">
    <property type="entry name" value="PilZ"/>
    <property type="match status" value="1"/>
</dbReference>
<dbReference type="InterPro" id="IPR009875">
    <property type="entry name" value="PilZ_domain"/>
</dbReference>
<dbReference type="Proteomes" id="UP000094025">
    <property type="component" value="Unassembled WGS sequence"/>
</dbReference>
<protein>
    <submittedName>
        <fullName evidence="2">ATP-binding protein</fullName>
    </submittedName>
</protein>
<dbReference type="OrthoDB" id="8479088at2"/>
<feature type="domain" description="PilZ" evidence="1">
    <location>
        <begin position="8"/>
        <end position="97"/>
    </location>
</feature>
<proteinExistence type="predicted"/>
<dbReference type="RefSeq" id="WP_064243983.1">
    <property type="nucleotide sequence ID" value="NZ_LPUX01000064.1"/>
</dbReference>
<gene>
    <name evidence="2" type="ORF">AU381_19990</name>
</gene>
<name>A0A178XND0_9HYPH</name>
<reference evidence="2 3" key="1">
    <citation type="journal article" date="2016" name="Int. J. Syst. Evol. Microbiol.">
        <title>Ensifer glycinis sp. nov., an novel rhizobial species associated with Glycine spp.</title>
        <authorList>
            <person name="Yan H."/>
            <person name="Yan J."/>
            <person name="Sui X.H."/>
            <person name="Wang E.T."/>
            <person name="Chen W.X."/>
            <person name="Zhang X.X."/>
            <person name="Chen W.F."/>
        </authorList>
    </citation>
    <scope>NUCLEOTIDE SEQUENCE [LARGE SCALE GENOMIC DNA]</scope>
    <source>
        <strain evidence="2 3">CCBAU 23380</strain>
    </source>
</reference>
<dbReference type="GO" id="GO:0005524">
    <property type="term" value="F:ATP binding"/>
    <property type="evidence" value="ECO:0007669"/>
    <property type="project" value="UniProtKB-KW"/>
</dbReference>